<keyword evidence="7 11" id="KW-0863">Zinc-finger</keyword>
<accession>S6BPE5</accession>
<comment type="subcellular location">
    <subcellularLocation>
        <location evidence="2">Endomembrane system</location>
    </subcellularLocation>
</comment>
<dbReference type="EC" id="2.3.2.27" evidence="4"/>
<reference evidence="15" key="1">
    <citation type="journal article" date="2014" name="BMC Genomics">
        <title>The Babesia bovis gene and promoter model: an update from full-length EST analysis.</title>
        <authorList>
            <person name="Yamagishi J."/>
            <person name="Wakaguri H."/>
            <person name="Yokoyama N."/>
            <person name="Yamashita R."/>
            <person name="Suzuki Y."/>
            <person name="Xuan X."/>
            <person name="Igarashi I."/>
        </authorList>
    </citation>
    <scope>NUCLEOTIDE SEQUENCE</scope>
    <source>
        <strain evidence="15">Texas</strain>
    </source>
</reference>
<dbReference type="AlphaFoldDB" id="S6BPE5"/>
<keyword evidence="9" id="KW-0862">Zinc</keyword>
<dbReference type="PROSITE" id="PS50089">
    <property type="entry name" value="ZF_RING_2"/>
    <property type="match status" value="1"/>
</dbReference>
<dbReference type="PROSITE" id="PS00518">
    <property type="entry name" value="ZF_RING_1"/>
    <property type="match status" value="1"/>
</dbReference>
<comment type="catalytic activity">
    <reaction evidence="1">
        <text>S-ubiquitinyl-[E2 ubiquitin-conjugating enzyme]-L-cysteine + [acceptor protein]-L-lysine = [E2 ubiquitin-conjugating enzyme]-L-cysteine + N(6)-ubiquitinyl-[acceptor protein]-L-lysine.</text>
        <dbReference type="EC" id="2.3.2.27"/>
    </reaction>
</comment>
<dbReference type="GO" id="GO:0016567">
    <property type="term" value="P:protein ubiquitination"/>
    <property type="evidence" value="ECO:0007669"/>
    <property type="project" value="UniProtKB-UniPathway"/>
</dbReference>
<evidence type="ECO:0000256" key="5">
    <source>
        <dbReference type="ARBA" id="ARBA00022679"/>
    </source>
</evidence>
<feature type="compositionally biased region" description="Basic and acidic residues" evidence="12">
    <location>
        <begin position="86"/>
        <end position="105"/>
    </location>
</feature>
<dbReference type="Pfam" id="PF00097">
    <property type="entry name" value="zf-C3HC4"/>
    <property type="match status" value="1"/>
</dbReference>
<evidence type="ECO:0000256" key="13">
    <source>
        <dbReference type="SAM" id="Phobius"/>
    </source>
</evidence>
<dbReference type="InterPro" id="IPR013083">
    <property type="entry name" value="Znf_RING/FYVE/PHD"/>
</dbReference>
<keyword evidence="10 13" id="KW-0472">Membrane</keyword>
<gene>
    <name evidence="15" type="primary">BBOV_III009770</name>
</gene>
<feature type="transmembrane region" description="Helical" evidence="13">
    <location>
        <begin position="161"/>
        <end position="181"/>
    </location>
</feature>
<evidence type="ECO:0000256" key="4">
    <source>
        <dbReference type="ARBA" id="ARBA00012483"/>
    </source>
</evidence>
<dbReference type="GO" id="GO:0008270">
    <property type="term" value="F:zinc ion binding"/>
    <property type="evidence" value="ECO:0007669"/>
    <property type="project" value="UniProtKB-KW"/>
</dbReference>
<evidence type="ECO:0000256" key="8">
    <source>
        <dbReference type="ARBA" id="ARBA00022786"/>
    </source>
</evidence>
<evidence type="ECO:0000256" key="3">
    <source>
        <dbReference type="ARBA" id="ARBA00004906"/>
    </source>
</evidence>
<evidence type="ECO:0000256" key="12">
    <source>
        <dbReference type="SAM" id="MobiDB-lite"/>
    </source>
</evidence>
<evidence type="ECO:0000259" key="14">
    <source>
        <dbReference type="PROSITE" id="PS50089"/>
    </source>
</evidence>
<keyword evidence="13" id="KW-0812">Transmembrane</keyword>
<dbReference type="VEuPathDB" id="PiroplasmaDB:BBOV_III009770"/>
<dbReference type="GO" id="GO:0061630">
    <property type="term" value="F:ubiquitin protein ligase activity"/>
    <property type="evidence" value="ECO:0007669"/>
    <property type="project" value="UniProtKB-EC"/>
</dbReference>
<dbReference type="InterPro" id="IPR045103">
    <property type="entry name" value="RNF5/RNF185-like"/>
</dbReference>
<dbReference type="InterPro" id="IPR017907">
    <property type="entry name" value="Znf_RING_CS"/>
</dbReference>
<dbReference type="EMBL" id="AK442243">
    <property type="protein sequence ID" value="BAN66037.1"/>
    <property type="molecule type" value="mRNA"/>
</dbReference>
<organism evidence="15">
    <name type="scientific">Babesia bovis</name>
    <dbReference type="NCBI Taxonomy" id="5865"/>
    <lineage>
        <taxon>Eukaryota</taxon>
        <taxon>Sar</taxon>
        <taxon>Alveolata</taxon>
        <taxon>Apicomplexa</taxon>
        <taxon>Aconoidasida</taxon>
        <taxon>Piroplasmida</taxon>
        <taxon>Babesiidae</taxon>
        <taxon>Babesia</taxon>
    </lineage>
</organism>
<comment type="pathway">
    <text evidence="3">Protein modification; protein ubiquitination.</text>
</comment>
<dbReference type="GO" id="GO:0006511">
    <property type="term" value="P:ubiquitin-dependent protein catabolic process"/>
    <property type="evidence" value="ECO:0007669"/>
    <property type="project" value="InterPro"/>
</dbReference>
<feature type="region of interest" description="Disordered" evidence="12">
    <location>
        <begin position="1"/>
        <end position="23"/>
    </location>
</feature>
<dbReference type="Gene3D" id="3.30.40.10">
    <property type="entry name" value="Zinc/RING finger domain, C3HC4 (zinc finger)"/>
    <property type="match status" value="1"/>
</dbReference>
<feature type="region of interest" description="Disordered" evidence="12">
    <location>
        <begin position="81"/>
        <end position="112"/>
    </location>
</feature>
<keyword evidence="5" id="KW-0808">Transferase</keyword>
<dbReference type="InterPro" id="IPR001841">
    <property type="entry name" value="Znf_RING"/>
</dbReference>
<keyword evidence="13" id="KW-1133">Transmembrane helix</keyword>
<evidence type="ECO:0000256" key="9">
    <source>
        <dbReference type="ARBA" id="ARBA00022833"/>
    </source>
</evidence>
<feature type="domain" description="RING-type" evidence="14">
    <location>
        <begin position="30"/>
        <end position="69"/>
    </location>
</feature>
<keyword evidence="8" id="KW-0833">Ubl conjugation pathway</keyword>
<evidence type="ECO:0000256" key="6">
    <source>
        <dbReference type="ARBA" id="ARBA00022723"/>
    </source>
</evidence>
<evidence type="ECO:0000313" key="15">
    <source>
        <dbReference type="EMBL" id="BAN66037.1"/>
    </source>
</evidence>
<feature type="transmembrane region" description="Helical" evidence="13">
    <location>
        <begin position="117"/>
        <end position="140"/>
    </location>
</feature>
<evidence type="ECO:0000256" key="11">
    <source>
        <dbReference type="PROSITE-ProRule" id="PRU00175"/>
    </source>
</evidence>
<sequence length="183" mass="20227">MEGAEADISPPEDTNQTNKSPGDKKQTYDCNICFEDVVDPVVTRCGHLFCWQCLLTWINKPNDHCPVCHAGITKENVIPLYGRGQETNDPRNKPSEPRPSAERPEPQNSGSNVHSPFGGVIFSVFAFPFSIIMPFSYGGNGMFGFSLMRNTGNLTPQQRRAHINSAALLIIGLMLIAYIVLIM</sequence>
<evidence type="ECO:0000256" key="10">
    <source>
        <dbReference type="ARBA" id="ARBA00023136"/>
    </source>
</evidence>
<dbReference type="SUPFAM" id="SSF57850">
    <property type="entry name" value="RING/U-box"/>
    <property type="match status" value="1"/>
</dbReference>
<protein>
    <recommendedName>
        <fullName evidence="4">RING-type E3 ubiquitin transferase</fullName>
        <ecNumber evidence="4">2.3.2.27</ecNumber>
    </recommendedName>
</protein>
<dbReference type="GO" id="GO:0005783">
    <property type="term" value="C:endoplasmic reticulum"/>
    <property type="evidence" value="ECO:0007669"/>
    <property type="project" value="InterPro"/>
</dbReference>
<evidence type="ECO:0000256" key="2">
    <source>
        <dbReference type="ARBA" id="ARBA00004308"/>
    </source>
</evidence>
<evidence type="ECO:0000256" key="1">
    <source>
        <dbReference type="ARBA" id="ARBA00000900"/>
    </source>
</evidence>
<dbReference type="UniPathway" id="UPA00143"/>
<name>S6BPE5_BABBO</name>
<proteinExistence type="evidence at transcript level"/>
<dbReference type="PANTHER" id="PTHR12313">
    <property type="entry name" value="E3 UBIQUITIN-PROTEIN LIGASE RNF5-RELATED"/>
    <property type="match status" value="1"/>
</dbReference>
<dbReference type="SMART" id="SM00184">
    <property type="entry name" value="RING"/>
    <property type="match status" value="1"/>
</dbReference>
<dbReference type="InterPro" id="IPR018957">
    <property type="entry name" value="Znf_C3HC4_RING-type"/>
</dbReference>
<keyword evidence="6" id="KW-0479">Metal-binding</keyword>
<evidence type="ECO:0000256" key="7">
    <source>
        <dbReference type="ARBA" id="ARBA00022771"/>
    </source>
</evidence>